<dbReference type="GeneID" id="17325512"/>
<evidence type="ECO:0000313" key="2">
    <source>
        <dbReference type="EMBL" id="CDF37924.1"/>
    </source>
</evidence>
<name>R7QIM5_CHOCR</name>
<gene>
    <name evidence="2" type="ORF">CHC_T00006076001</name>
</gene>
<dbReference type="Proteomes" id="UP000012073">
    <property type="component" value="Unassembled WGS sequence"/>
</dbReference>
<feature type="compositionally biased region" description="Basic and acidic residues" evidence="1">
    <location>
        <begin position="247"/>
        <end position="256"/>
    </location>
</feature>
<dbReference type="AlphaFoldDB" id="R7QIM5"/>
<evidence type="ECO:0000256" key="1">
    <source>
        <dbReference type="SAM" id="MobiDB-lite"/>
    </source>
</evidence>
<feature type="region of interest" description="Disordered" evidence="1">
    <location>
        <begin position="225"/>
        <end position="256"/>
    </location>
</feature>
<organism evidence="2 3">
    <name type="scientific">Chondrus crispus</name>
    <name type="common">Carrageen Irish moss</name>
    <name type="synonym">Polymorpha crispa</name>
    <dbReference type="NCBI Taxonomy" id="2769"/>
    <lineage>
        <taxon>Eukaryota</taxon>
        <taxon>Rhodophyta</taxon>
        <taxon>Florideophyceae</taxon>
        <taxon>Rhodymeniophycidae</taxon>
        <taxon>Gigartinales</taxon>
        <taxon>Gigartinaceae</taxon>
        <taxon>Chondrus</taxon>
    </lineage>
</organism>
<keyword evidence="3" id="KW-1185">Reference proteome</keyword>
<accession>R7QIM5</accession>
<sequence>MSPTWHVCYREPNRTSLVKIGDPRAGKLMLSDGCGGYVRNSVYHNPAAEKFEEMCECGKCLELGYSSGVLTSRVDGRTVLRIAQSVEGDAEFDKAEEAAEDSLDVVFLCLDRFPATLSLKLLSEMCRISMLTAALAVMQLGAQGHERASKICYAAAGDSGVKPIGKDPRRSKTPELLMPSEMIKAIFVKVAGRWYSRLDGRRAVFSQPGGDMLHVTFTDDCSDEGEQVEIDDNPNQVLGKNGRGRGRTQERQRSRP</sequence>
<dbReference type="KEGG" id="ccp:CHC_T00006076001"/>
<proteinExistence type="predicted"/>
<protein>
    <submittedName>
        <fullName evidence="2">Uncharacterized protein</fullName>
    </submittedName>
</protein>
<dbReference type="EMBL" id="HG001884">
    <property type="protein sequence ID" value="CDF37924.1"/>
    <property type="molecule type" value="Genomic_DNA"/>
</dbReference>
<reference evidence="3" key="1">
    <citation type="journal article" date="2013" name="Proc. Natl. Acad. Sci. U.S.A.">
        <title>Genome structure and metabolic features in the red seaweed Chondrus crispus shed light on evolution of the Archaeplastida.</title>
        <authorList>
            <person name="Collen J."/>
            <person name="Porcel B."/>
            <person name="Carre W."/>
            <person name="Ball S.G."/>
            <person name="Chaparro C."/>
            <person name="Tonon T."/>
            <person name="Barbeyron T."/>
            <person name="Michel G."/>
            <person name="Noel B."/>
            <person name="Valentin K."/>
            <person name="Elias M."/>
            <person name="Artiguenave F."/>
            <person name="Arun A."/>
            <person name="Aury J.M."/>
            <person name="Barbosa-Neto J.F."/>
            <person name="Bothwell J.H."/>
            <person name="Bouget F.Y."/>
            <person name="Brillet L."/>
            <person name="Cabello-Hurtado F."/>
            <person name="Capella-Gutierrez S."/>
            <person name="Charrier B."/>
            <person name="Cladiere L."/>
            <person name="Cock J.M."/>
            <person name="Coelho S.M."/>
            <person name="Colleoni C."/>
            <person name="Czjzek M."/>
            <person name="Da Silva C."/>
            <person name="Delage L."/>
            <person name="Denoeud F."/>
            <person name="Deschamps P."/>
            <person name="Dittami S.M."/>
            <person name="Gabaldon T."/>
            <person name="Gachon C.M."/>
            <person name="Groisillier A."/>
            <person name="Herve C."/>
            <person name="Jabbari K."/>
            <person name="Katinka M."/>
            <person name="Kloareg B."/>
            <person name="Kowalczyk N."/>
            <person name="Labadie K."/>
            <person name="Leblanc C."/>
            <person name="Lopez P.J."/>
            <person name="McLachlan D.H."/>
            <person name="Meslet-Cladiere L."/>
            <person name="Moustafa A."/>
            <person name="Nehr Z."/>
            <person name="Nyvall Collen P."/>
            <person name="Panaud O."/>
            <person name="Partensky F."/>
            <person name="Poulain J."/>
            <person name="Rensing S.A."/>
            <person name="Rousvoal S."/>
            <person name="Samson G."/>
            <person name="Symeonidi A."/>
            <person name="Weissenbach J."/>
            <person name="Zambounis A."/>
            <person name="Wincker P."/>
            <person name="Boyen C."/>
        </authorList>
    </citation>
    <scope>NUCLEOTIDE SEQUENCE [LARGE SCALE GENOMIC DNA]</scope>
    <source>
        <strain evidence="3">cv. Stackhouse</strain>
    </source>
</reference>
<evidence type="ECO:0000313" key="3">
    <source>
        <dbReference type="Proteomes" id="UP000012073"/>
    </source>
</evidence>
<dbReference type="Gramene" id="CDF37924">
    <property type="protein sequence ID" value="CDF37924"/>
    <property type="gene ID" value="CHC_T00006076001"/>
</dbReference>
<dbReference type="RefSeq" id="XP_005717795.1">
    <property type="nucleotide sequence ID" value="XM_005717738.1"/>
</dbReference>